<gene>
    <name evidence="1" type="ORF">BDV29DRAFT_181421</name>
</gene>
<dbReference type="AlphaFoldDB" id="A0A5N5WQV4"/>
<protein>
    <submittedName>
        <fullName evidence="1">Uncharacterized protein</fullName>
    </submittedName>
</protein>
<reference evidence="1 2" key="1">
    <citation type="submission" date="2019-04" db="EMBL/GenBank/DDBJ databases">
        <title>Friends and foes A comparative genomics study of 23 Aspergillus species from section Flavi.</title>
        <authorList>
            <consortium name="DOE Joint Genome Institute"/>
            <person name="Kjaerbolling I."/>
            <person name="Vesth T."/>
            <person name="Frisvad J.C."/>
            <person name="Nybo J.L."/>
            <person name="Theobald S."/>
            <person name="Kildgaard S."/>
            <person name="Isbrandt T."/>
            <person name="Kuo A."/>
            <person name="Sato A."/>
            <person name="Lyhne E.K."/>
            <person name="Kogle M.E."/>
            <person name="Wiebenga A."/>
            <person name="Kun R.S."/>
            <person name="Lubbers R.J."/>
            <person name="Makela M.R."/>
            <person name="Barry K."/>
            <person name="Chovatia M."/>
            <person name="Clum A."/>
            <person name="Daum C."/>
            <person name="Haridas S."/>
            <person name="He G."/>
            <person name="LaButti K."/>
            <person name="Lipzen A."/>
            <person name="Mondo S."/>
            <person name="Riley R."/>
            <person name="Salamov A."/>
            <person name="Simmons B.A."/>
            <person name="Magnuson J.K."/>
            <person name="Henrissat B."/>
            <person name="Mortensen U.H."/>
            <person name="Larsen T.O."/>
            <person name="Devries R.P."/>
            <person name="Grigoriev I.V."/>
            <person name="Machida M."/>
            <person name="Baker S.E."/>
            <person name="Andersen M.R."/>
        </authorList>
    </citation>
    <scope>NUCLEOTIDE SEQUENCE [LARGE SCALE GENOMIC DNA]</scope>
    <source>
        <strain evidence="1 2">CBS 151.66</strain>
    </source>
</reference>
<dbReference type="PANTHER" id="PTHR36124">
    <property type="match status" value="1"/>
</dbReference>
<dbReference type="PANTHER" id="PTHR36124:SF4">
    <property type="entry name" value="ER-BOUND OXYGENASE MPAB_MPAB'_RUBBER OXYGENASE CATALYTIC DOMAIN-CONTAINING PROTEIN"/>
    <property type="match status" value="1"/>
</dbReference>
<sequence length="136" mass="15296">MGSIPTVAKVFVPMGQRNEKNNTKRAADTEVIMNEIHDRKAGSDAQLSGLARMNYVRSRYGKAGKIREEDVKSLGTAVSDIFRSIEHYEWRRLTEVEKCAVGVFHKALREAMDIPLELLPPHKTGWLMGSILPMSL</sequence>
<evidence type="ECO:0000313" key="1">
    <source>
        <dbReference type="EMBL" id="KAB8070127.1"/>
    </source>
</evidence>
<dbReference type="EMBL" id="ML732313">
    <property type="protein sequence ID" value="KAB8070127.1"/>
    <property type="molecule type" value="Genomic_DNA"/>
</dbReference>
<accession>A0A5N5WQV4</accession>
<proteinExistence type="predicted"/>
<dbReference type="GO" id="GO:0016491">
    <property type="term" value="F:oxidoreductase activity"/>
    <property type="evidence" value="ECO:0007669"/>
    <property type="project" value="InterPro"/>
</dbReference>
<evidence type="ECO:0000313" key="2">
    <source>
        <dbReference type="Proteomes" id="UP000326565"/>
    </source>
</evidence>
<dbReference type="InterPro" id="IPR046366">
    <property type="entry name" value="MPAB"/>
</dbReference>
<keyword evidence="2" id="KW-1185">Reference proteome</keyword>
<dbReference type="Proteomes" id="UP000326565">
    <property type="component" value="Unassembled WGS sequence"/>
</dbReference>
<name>A0A5N5WQV4_9EURO</name>
<dbReference type="OrthoDB" id="545169at2759"/>
<organism evidence="1 2">
    <name type="scientific">Aspergillus leporis</name>
    <dbReference type="NCBI Taxonomy" id="41062"/>
    <lineage>
        <taxon>Eukaryota</taxon>
        <taxon>Fungi</taxon>
        <taxon>Dikarya</taxon>
        <taxon>Ascomycota</taxon>
        <taxon>Pezizomycotina</taxon>
        <taxon>Eurotiomycetes</taxon>
        <taxon>Eurotiomycetidae</taxon>
        <taxon>Eurotiales</taxon>
        <taxon>Aspergillaceae</taxon>
        <taxon>Aspergillus</taxon>
        <taxon>Aspergillus subgen. Circumdati</taxon>
    </lineage>
</organism>